<name>K0II59_NITGG</name>
<dbReference type="Proteomes" id="UP000008037">
    <property type="component" value="Chromosome"/>
</dbReference>
<proteinExistence type="predicted"/>
<dbReference type="EMBL" id="CP002408">
    <property type="protein sequence ID" value="AFU58633.1"/>
    <property type="molecule type" value="Genomic_DNA"/>
</dbReference>
<dbReference type="AlphaFoldDB" id="K0II59"/>
<reference evidence="1 2" key="1">
    <citation type="journal article" date="2012" name="Environ. Microbiol.">
        <title>The genome of the ammonia-oxidizing Candidatus Nitrososphaera gargensis: insights into metabolic versatility and environmental adaptations.</title>
        <authorList>
            <person name="Spang A."/>
            <person name="Poehlein A."/>
            <person name="Offre P."/>
            <person name="Zumbragel S."/>
            <person name="Haider S."/>
            <person name="Rychlik N."/>
            <person name="Nowka B."/>
            <person name="Schmeisser C."/>
            <person name="Lebedeva E.V."/>
            <person name="Rattei T."/>
            <person name="Bohm C."/>
            <person name="Schmid M."/>
            <person name="Galushko A."/>
            <person name="Hatzenpichler R."/>
            <person name="Weinmaier T."/>
            <person name="Daniel R."/>
            <person name="Schleper C."/>
            <person name="Spieck E."/>
            <person name="Streit W."/>
            <person name="Wagner M."/>
        </authorList>
    </citation>
    <scope>NUCLEOTIDE SEQUENCE [LARGE SCALE GENOMIC DNA]</scope>
    <source>
        <strain evidence="2">Ga9.2</strain>
    </source>
</reference>
<sequence length="80" mass="9450">MYKMEYSRLNNKLIDNNHQKKVFNAFADLAREIERQTARQTHLIDAKIGRARYLVDQKKRLQKKLADVDAELDSMRGDIT</sequence>
<accession>K0II59</accession>
<evidence type="ECO:0000313" key="1">
    <source>
        <dbReference type="EMBL" id="AFU58633.1"/>
    </source>
</evidence>
<keyword evidence="2" id="KW-1185">Reference proteome</keyword>
<dbReference type="BioCyc" id="CNIT1237085:G1324-1698-MONOMER"/>
<organism evidence="1 2">
    <name type="scientific">Nitrososphaera gargensis (strain Ga9.2)</name>
    <dbReference type="NCBI Taxonomy" id="1237085"/>
    <lineage>
        <taxon>Archaea</taxon>
        <taxon>Nitrososphaerota</taxon>
        <taxon>Nitrososphaeria</taxon>
        <taxon>Nitrososphaerales</taxon>
        <taxon>Nitrososphaeraceae</taxon>
        <taxon>Nitrososphaera</taxon>
    </lineage>
</organism>
<protein>
    <submittedName>
        <fullName evidence="1">Uncharacterized protein</fullName>
    </submittedName>
</protein>
<dbReference type="HOGENOM" id="CLU_2581535_0_0_2"/>
<gene>
    <name evidence="1" type="ordered locus">Ngar_c17000</name>
</gene>
<dbReference type="KEGG" id="nga:Ngar_c17000"/>
<evidence type="ECO:0000313" key="2">
    <source>
        <dbReference type="Proteomes" id="UP000008037"/>
    </source>
</evidence>
<dbReference type="InParanoid" id="K0II59"/>
<dbReference type="STRING" id="1237085.Ngar_c17000"/>